<name>A0A0B8PER9_9VIBR</name>
<protein>
    <submittedName>
        <fullName evidence="1">Uncharacterized protein</fullName>
    </submittedName>
</protein>
<dbReference type="EMBL" id="BBSA01000015">
    <property type="protein sequence ID" value="GAM64811.1"/>
    <property type="molecule type" value="Genomic_DNA"/>
</dbReference>
<evidence type="ECO:0000313" key="1">
    <source>
        <dbReference type="EMBL" id="GAM64811.1"/>
    </source>
</evidence>
<proteinExistence type="predicted"/>
<dbReference type="AlphaFoldDB" id="A0A0B8PER9"/>
<organism evidence="1 2">
    <name type="scientific">Vibrio ishigakensis</name>
    <dbReference type="NCBI Taxonomy" id="1481914"/>
    <lineage>
        <taxon>Bacteria</taxon>
        <taxon>Pseudomonadati</taxon>
        <taxon>Pseudomonadota</taxon>
        <taxon>Gammaproteobacteria</taxon>
        <taxon>Vibrionales</taxon>
        <taxon>Vibrionaceae</taxon>
        <taxon>Vibrio</taxon>
    </lineage>
</organism>
<dbReference type="RefSeq" id="WP_261834996.1">
    <property type="nucleotide sequence ID" value="NZ_AP024881.1"/>
</dbReference>
<reference evidence="1 2" key="2">
    <citation type="submission" date="2015-01" db="EMBL/GenBank/DDBJ databases">
        <authorList>
            <consortium name="NBRP consortium"/>
            <person name="Sawabe T."/>
            <person name="Meirelles P."/>
            <person name="Feng G."/>
            <person name="Sayaka M."/>
            <person name="Hattori M."/>
            <person name="Ohkuma M."/>
        </authorList>
    </citation>
    <scope>NUCLEOTIDE SEQUENCE [LARGE SCALE GENOMIC DNA]</scope>
    <source>
        <strain evidence="1 2">JCM19232</strain>
    </source>
</reference>
<accession>A0A0B8PER9</accession>
<reference evidence="1 2" key="1">
    <citation type="submission" date="2015-01" db="EMBL/GenBank/DDBJ databases">
        <title>Vibrio sp. C5 JCM 19232 whole genome shotgun sequence.</title>
        <authorList>
            <person name="Sawabe T."/>
            <person name="Meirelles P."/>
            <person name="Feng G."/>
            <person name="Sayaka M."/>
            <person name="Hattori M."/>
            <person name="Ohkuma M."/>
        </authorList>
    </citation>
    <scope>NUCLEOTIDE SEQUENCE [LARGE SCALE GENOMIC DNA]</scope>
    <source>
        <strain evidence="1 2">JCM19232</strain>
    </source>
</reference>
<sequence>MEQKAKQQLGQLMVEQEKLLELLSYNPNALDDYPDLQAHIMDKNEKAVAYRRAIRNKQLTKEDYRDAILERIDYIGYELCTTQLDLDFLINRVATQIGDDIEAAKNLSIKDIGPDILSKLLHQLGNAVYASQESKPSYPWMSTKGQANPRFWKIAHKAYDLMNEGYATHWKLNSVFKDRHDMAVPQSFPRFVRAYGDPRDIPEWVEWSGYKE</sequence>
<evidence type="ECO:0000313" key="2">
    <source>
        <dbReference type="Proteomes" id="UP000031670"/>
    </source>
</evidence>
<dbReference type="Proteomes" id="UP000031670">
    <property type="component" value="Unassembled WGS sequence"/>
</dbReference>
<comment type="caution">
    <text evidence="1">The sequence shown here is derived from an EMBL/GenBank/DDBJ whole genome shotgun (WGS) entry which is preliminary data.</text>
</comment>
<gene>
    <name evidence="1" type="ORF">JCM19232_3104</name>
</gene>